<evidence type="ECO:0000313" key="8">
    <source>
        <dbReference type="Proteomes" id="UP001152797"/>
    </source>
</evidence>
<evidence type="ECO:0000256" key="3">
    <source>
        <dbReference type="SAM" id="MobiDB-lite"/>
    </source>
</evidence>
<name>A0A9P1CX92_9DINO</name>
<evidence type="ECO:0000313" key="6">
    <source>
        <dbReference type="EMBL" id="CAL1151948.1"/>
    </source>
</evidence>
<evidence type="ECO:0000313" key="5">
    <source>
        <dbReference type="EMBL" id="CAI3998573.1"/>
    </source>
</evidence>
<feature type="compositionally biased region" description="Polar residues" evidence="3">
    <location>
        <begin position="404"/>
        <end position="413"/>
    </location>
</feature>
<dbReference type="PROSITE" id="PS50082">
    <property type="entry name" value="WD_REPEATS_2"/>
    <property type="match status" value="2"/>
</dbReference>
<keyword evidence="8" id="KW-1185">Reference proteome</keyword>
<dbReference type="InterPro" id="IPR001680">
    <property type="entry name" value="WD40_rpt"/>
</dbReference>
<feature type="chain" id="PRO_5043270894" evidence="4">
    <location>
        <begin position="22"/>
        <end position="707"/>
    </location>
</feature>
<feature type="repeat" description="WD" evidence="2">
    <location>
        <begin position="15"/>
        <end position="56"/>
    </location>
</feature>
<dbReference type="EMBL" id="CAMXCT030002503">
    <property type="protein sequence ID" value="CAL4785885.1"/>
    <property type="molecule type" value="Genomic_DNA"/>
</dbReference>
<dbReference type="Pfam" id="PF00400">
    <property type="entry name" value="WD40"/>
    <property type="match status" value="2"/>
</dbReference>
<keyword evidence="2" id="KW-0853">WD repeat</keyword>
<keyword evidence="4" id="KW-0732">Signal</keyword>
<dbReference type="SMART" id="SM00320">
    <property type="entry name" value="WD40"/>
    <property type="match status" value="6"/>
</dbReference>
<dbReference type="OrthoDB" id="437516at2759"/>
<reference evidence="6" key="2">
    <citation type="submission" date="2024-04" db="EMBL/GenBank/DDBJ databases">
        <authorList>
            <person name="Chen Y."/>
            <person name="Shah S."/>
            <person name="Dougan E. K."/>
            <person name="Thang M."/>
            <person name="Chan C."/>
        </authorList>
    </citation>
    <scope>NUCLEOTIDE SEQUENCE [LARGE SCALE GENOMIC DNA]</scope>
</reference>
<dbReference type="PANTHER" id="PTHR44324">
    <property type="entry name" value="WD40 REPEAT DOMAIN 95"/>
    <property type="match status" value="1"/>
</dbReference>
<dbReference type="EMBL" id="CAMXCT010002503">
    <property type="protein sequence ID" value="CAI3998573.1"/>
    <property type="molecule type" value="Genomic_DNA"/>
</dbReference>
<dbReference type="EMBL" id="CAMXCT020002503">
    <property type="protein sequence ID" value="CAL1151948.1"/>
    <property type="molecule type" value="Genomic_DNA"/>
</dbReference>
<evidence type="ECO:0000313" key="7">
    <source>
        <dbReference type="EMBL" id="CAL4785885.1"/>
    </source>
</evidence>
<protein>
    <submittedName>
        <fullName evidence="7">Uncharacterized WD repeat-containing protein alr2800</fullName>
    </submittedName>
</protein>
<dbReference type="InterPro" id="IPR015943">
    <property type="entry name" value="WD40/YVTN_repeat-like_dom_sf"/>
</dbReference>
<proteinExistence type="predicted"/>
<evidence type="ECO:0000256" key="2">
    <source>
        <dbReference type="PROSITE-ProRule" id="PRU00221"/>
    </source>
</evidence>
<keyword evidence="1" id="KW-0677">Repeat</keyword>
<dbReference type="Proteomes" id="UP001152797">
    <property type="component" value="Unassembled WGS sequence"/>
</dbReference>
<dbReference type="SUPFAM" id="SSF50978">
    <property type="entry name" value="WD40 repeat-like"/>
    <property type="match status" value="1"/>
</dbReference>
<dbReference type="InterPro" id="IPR051242">
    <property type="entry name" value="WD-EF-hand_domain"/>
</dbReference>
<dbReference type="AlphaFoldDB" id="A0A9P1CX92"/>
<feature type="repeat" description="WD" evidence="2">
    <location>
        <begin position="228"/>
        <end position="269"/>
    </location>
</feature>
<dbReference type="PANTHER" id="PTHR44324:SF4">
    <property type="entry name" value="WD40 REPEAT DOMAIN 95"/>
    <property type="match status" value="1"/>
</dbReference>
<dbReference type="PROSITE" id="PS50294">
    <property type="entry name" value="WD_REPEATS_REGION"/>
    <property type="match status" value="1"/>
</dbReference>
<evidence type="ECO:0000256" key="4">
    <source>
        <dbReference type="SAM" id="SignalP"/>
    </source>
</evidence>
<feature type="compositionally biased region" description="Polar residues" evidence="3">
    <location>
        <begin position="422"/>
        <end position="435"/>
    </location>
</feature>
<sequence length="707" mass="77905">METRAVFLCVSLLQAQGHTHALCGVSIVPGTPQILSADVAGTFRLWDMRSFRCVQSFGGNETTLNDLNTFCIMPPHHRLAAGASRVILHDYMDEWGGESVTDTGGVTDALYNPTVGEFYTISKQTVKTWNANTGVLFKVLRDITQDEITAACVADNGRKIYLGDAKGRVQSHGLQNGAVLSVFDQHPTDISCLSIWKGTNKVFSSSWDGTVKISTDEGSRPPQLKAEFKNHRDGVTCLRGSPELLLLASGSTDMQVVLYDLKTMKFETALSRFQHVIAAVDFLPKRCLLVVADQGGHISFWRMRPHPDQWTCIFHFRNLPIINGVLPSVTEVPPPTLAVPVCALRVSEEQLFRQSEDGEEEIIDPPLIHTADSKGVLRVWTVSAMCKKRGVHALDVKDLFEQQRSGKMTSPTRGKTVRGQRTAATRGTSPGTSSPRLGKALSPQNSIGAAFLTGLDLESENDIARSLDHQDPTRSQAVSVAQSDTEVQLLFEEEGHDDAGIISMYLTEEPNAVMTTGLDRRVRTWSSQLDRLGTLMQSQDRHFKFPFDPQAAQEVRLQAAAELLEYLAPENRLRLPPIPGASSRSAHDMLLSLSSGKTKPTKKKDAEKAWRVTAEQVMQAPEDVEEDDFRMLFEQMERGSMAGYPLESKERLVKISKALQAKQMVHRANALSKEEAFAAERLAHAMAALGGDDYGTYAAMASSLKVR</sequence>
<gene>
    <name evidence="5" type="ORF">C1SCF055_LOCUS24858</name>
</gene>
<accession>A0A9P1CX92</accession>
<feature type="region of interest" description="Disordered" evidence="3">
    <location>
        <begin position="404"/>
        <end position="442"/>
    </location>
</feature>
<organism evidence="5">
    <name type="scientific">Cladocopium goreaui</name>
    <dbReference type="NCBI Taxonomy" id="2562237"/>
    <lineage>
        <taxon>Eukaryota</taxon>
        <taxon>Sar</taxon>
        <taxon>Alveolata</taxon>
        <taxon>Dinophyceae</taxon>
        <taxon>Suessiales</taxon>
        <taxon>Symbiodiniaceae</taxon>
        <taxon>Cladocopium</taxon>
    </lineage>
</organism>
<evidence type="ECO:0000256" key="1">
    <source>
        <dbReference type="ARBA" id="ARBA00022737"/>
    </source>
</evidence>
<feature type="signal peptide" evidence="4">
    <location>
        <begin position="1"/>
        <end position="21"/>
    </location>
</feature>
<dbReference type="InterPro" id="IPR036322">
    <property type="entry name" value="WD40_repeat_dom_sf"/>
</dbReference>
<comment type="caution">
    <text evidence="5">The sequence shown here is derived from an EMBL/GenBank/DDBJ whole genome shotgun (WGS) entry which is preliminary data.</text>
</comment>
<dbReference type="Gene3D" id="2.130.10.10">
    <property type="entry name" value="YVTN repeat-like/Quinoprotein amine dehydrogenase"/>
    <property type="match status" value="3"/>
</dbReference>
<reference evidence="5" key="1">
    <citation type="submission" date="2022-10" db="EMBL/GenBank/DDBJ databases">
        <authorList>
            <person name="Chen Y."/>
            <person name="Dougan E. K."/>
            <person name="Chan C."/>
            <person name="Rhodes N."/>
            <person name="Thang M."/>
        </authorList>
    </citation>
    <scope>NUCLEOTIDE SEQUENCE</scope>
</reference>